<name>A0ABU5L7J7_9RICK</name>
<keyword evidence="8 13" id="KW-1133">Transmembrane helix</keyword>
<evidence type="ECO:0000256" key="2">
    <source>
        <dbReference type="ARBA" id="ARBA00010527"/>
    </source>
</evidence>
<evidence type="ECO:0000256" key="5">
    <source>
        <dbReference type="ARBA" id="ARBA00022475"/>
    </source>
</evidence>
<protein>
    <recommendedName>
        <fullName evidence="3 13">Membrane protein insertase YidC</fullName>
    </recommendedName>
    <alternativeName>
        <fullName evidence="12 13">Foldase YidC</fullName>
    </alternativeName>
    <alternativeName>
        <fullName evidence="11 13">Membrane integrase YidC</fullName>
    </alternativeName>
    <alternativeName>
        <fullName evidence="13">Membrane protein YidC</fullName>
    </alternativeName>
</protein>
<feature type="transmembrane region" description="Helical" evidence="13">
    <location>
        <begin position="468"/>
        <end position="484"/>
    </location>
</feature>
<evidence type="ECO:0000256" key="11">
    <source>
        <dbReference type="ARBA" id="ARBA00033245"/>
    </source>
</evidence>
<dbReference type="Pfam" id="PF14849">
    <property type="entry name" value="YidC_periplas"/>
    <property type="match status" value="1"/>
</dbReference>
<comment type="caution">
    <text evidence="16">The sequence shown here is derived from an EMBL/GenBank/DDBJ whole genome shotgun (WGS) entry which is preliminary data.</text>
</comment>
<dbReference type="PRINTS" id="PR00701">
    <property type="entry name" value="60KDINNERMP"/>
</dbReference>
<evidence type="ECO:0000259" key="14">
    <source>
        <dbReference type="Pfam" id="PF02096"/>
    </source>
</evidence>
<dbReference type="InterPro" id="IPR001708">
    <property type="entry name" value="YidC/ALB3/OXA1/COX18"/>
</dbReference>
<dbReference type="InterPro" id="IPR028055">
    <property type="entry name" value="YidC/Oxa/ALB_C"/>
</dbReference>
<dbReference type="PANTHER" id="PTHR12428:SF65">
    <property type="entry name" value="CYTOCHROME C OXIDASE ASSEMBLY PROTEIN COX18, MITOCHONDRIAL"/>
    <property type="match status" value="1"/>
</dbReference>
<evidence type="ECO:0000313" key="17">
    <source>
        <dbReference type="Proteomes" id="UP001293791"/>
    </source>
</evidence>
<feature type="transmembrane region" description="Helical" evidence="13">
    <location>
        <begin position="342"/>
        <end position="362"/>
    </location>
</feature>
<organism evidence="16 17">
    <name type="scientific">Candidatus Cyrtobacter comes</name>
    <dbReference type="NCBI Taxonomy" id="675776"/>
    <lineage>
        <taxon>Bacteria</taxon>
        <taxon>Pseudomonadati</taxon>
        <taxon>Pseudomonadota</taxon>
        <taxon>Alphaproteobacteria</taxon>
        <taxon>Rickettsiales</taxon>
        <taxon>Candidatus Midichloriaceae</taxon>
        <taxon>Candidatus Cyrtobacter</taxon>
    </lineage>
</organism>
<feature type="domain" description="Membrane insertase YidC N-terminal" evidence="15">
    <location>
        <begin position="63"/>
        <end position="330"/>
    </location>
</feature>
<dbReference type="PRINTS" id="PR01900">
    <property type="entry name" value="YIDCPROTEIN"/>
</dbReference>
<reference evidence="16 17" key="1">
    <citation type="submission" date="2023-02" db="EMBL/GenBank/DDBJ databases">
        <title>Host association and intracellularity evolved multiple times independently in the Rickettsiales.</title>
        <authorList>
            <person name="Castelli M."/>
            <person name="Nardi T."/>
            <person name="Gammuto L."/>
            <person name="Bellinzona G."/>
            <person name="Sabaneyeva E."/>
            <person name="Potekhin A."/>
            <person name="Serra V."/>
            <person name="Petroni G."/>
            <person name="Sassera D."/>
        </authorList>
    </citation>
    <scope>NUCLEOTIDE SEQUENCE [LARGE SCALE GENOMIC DNA]</scope>
    <source>
        <strain evidence="16 17">BOD18</strain>
    </source>
</reference>
<evidence type="ECO:0000256" key="9">
    <source>
        <dbReference type="ARBA" id="ARBA00023136"/>
    </source>
</evidence>
<comment type="subunit">
    <text evidence="13">Interacts with the Sec translocase complex via SecD. Specifically interacts with transmembrane segments of nascent integral membrane proteins during membrane integration.</text>
</comment>
<keyword evidence="10 13" id="KW-0143">Chaperone</keyword>
<dbReference type="NCBIfam" id="TIGR03592">
    <property type="entry name" value="yidC_oxa1_cterm"/>
    <property type="match status" value="1"/>
</dbReference>
<evidence type="ECO:0000256" key="6">
    <source>
        <dbReference type="ARBA" id="ARBA00022692"/>
    </source>
</evidence>
<keyword evidence="4 13" id="KW-0813">Transport</keyword>
<dbReference type="InterPro" id="IPR038221">
    <property type="entry name" value="YidC_periplasmic_sf"/>
</dbReference>
<keyword evidence="17" id="KW-1185">Reference proteome</keyword>
<feature type="transmembrane region" description="Helical" evidence="13">
    <location>
        <begin position="315"/>
        <end position="336"/>
    </location>
</feature>
<evidence type="ECO:0000256" key="12">
    <source>
        <dbReference type="ARBA" id="ARBA00033342"/>
    </source>
</evidence>
<evidence type="ECO:0000256" key="13">
    <source>
        <dbReference type="HAMAP-Rule" id="MF_01810"/>
    </source>
</evidence>
<keyword evidence="9 13" id="KW-0472">Membrane</keyword>
<dbReference type="NCBIfam" id="NF002353">
    <property type="entry name" value="PRK01318.1-4"/>
    <property type="match status" value="1"/>
</dbReference>
<dbReference type="EMBL" id="JARGYT010000020">
    <property type="protein sequence ID" value="MDZ5762098.1"/>
    <property type="molecule type" value="Genomic_DNA"/>
</dbReference>
<sequence length="545" mass="62508">MSDQIRIAIAVLLSAIVLFLSQYFFAPQHNSKHEKVMHDEIGDEEVRVEKIVSRDDVMLSSDRVNFENKLVKGSINLTGALLDDLVLKNFNELDGSQLVLLSPSNTSKEYFVEFGWVSEKGIELPSLNTKWNILDNSVDHVNLWWENNVGIRFEIKVSLDDKYLLNIIQRVVNLSDKNFTIRSRSIIKRVDAGAESSSIMHEGAIGSINSTLKEVDFGNLKDGEKFTYKDSSGWVGFSDKYWLVSLFAENSSTKISGVFSNDADGRYRVSYLLPAQTMVSDDSSVTNFNLFVGPKQLDVLDYYQEKFNVSLFDRAVDFGFLYFITKPIFLFLHEVYLFTGNFGLAILILTVLIKVLLLPLSYKSFIGMNKMKKFQPQIQKIKEKYENNPMELQKATIEFYKKNNVNPLSGCLPILLQMPVFFALYKVLYVTIEMRHAPFYFWITDLSARDPTSIFNLFGLIPWSPPEFLKIGILPILMSLSMYIQQQMNPAPTDPIQAKIMKFLPVFFLVMFSSFPSGLVLYWLWSNILSVLQQFLIKRCIPSEK</sequence>
<evidence type="ECO:0000256" key="4">
    <source>
        <dbReference type="ARBA" id="ARBA00022448"/>
    </source>
</evidence>
<dbReference type="Proteomes" id="UP001293791">
    <property type="component" value="Unassembled WGS sequence"/>
</dbReference>
<dbReference type="InterPro" id="IPR028053">
    <property type="entry name" value="Membr_insert_YidC_N"/>
</dbReference>
<accession>A0ABU5L7J7</accession>
<gene>
    <name evidence="13" type="primary">yidC</name>
    <name evidence="16" type="ORF">Cyrtocomes_00466</name>
</gene>
<dbReference type="CDD" id="cd20070">
    <property type="entry name" value="5TM_YidC_Alb3"/>
    <property type="match status" value="1"/>
</dbReference>
<dbReference type="NCBIfam" id="TIGR03593">
    <property type="entry name" value="yidC_nterm"/>
    <property type="match status" value="1"/>
</dbReference>
<feature type="transmembrane region" description="Helical" evidence="13">
    <location>
        <begin position="504"/>
        <end position="525"/>
    </location>
</feature>
<evidence type="ECO:0000256" key="1">
    <source>
        <dbReference type="ARBA" id="ARBA00004429"/>
    </source>
</evidence>
<evidence type="ECO:0000259" key="15">
    <source>
        <dbReference type="Pfam" id="PF14849"/>
    </source>
</evidence>
<comment type="function">
    <text evidence="13">Required for the insertion and/or proper folding and/or complex formation of integral membrane proteins into the membrane. Involved in integration of membrane proteins that insert both dependently and independently of the Sec translocase complex, as well as at least some lipoproteins. Aids folding of multispanning membrane proteins.</text>
</comment>
<feature type="transmembrane region" description="Helical" evidence="13">
    <location>
        <begin position="6"/>
        <end position="25"/>
    </location>
</feature>
<keyword evidence="7 13" id="KW-0653">Protein transport</keyword>
<evidence type="ECO:0000256" key="10">
    <source>
        <dbReference type="ARBA" id="ARBA00023186"/>
    </source>
</evidence>
<evidence type="ECO:0000256" key="3">
    <source>
        <dbReference type="ARBA" id="ARBA00015325"/>
    </source>
</evidence>
<dbReference type="Pfam" id="PF02096">
    <property type="entry name" value="60KD_IMP"/>
    <property type="match status" value="1"/>
</dbReference>
<evidence type="ECO:0000256" key="8">
    <source>
        <dbReference type="ARBA" id="ARBA00022989"/>
    </source>
</evidence>
<comment type="similarity">
    <text evidence="2 13">Belongs to the OXA1/ALB3/YidC family. Type 1 subfamily.</text>
</comment>
<evidence type="ECO:0000256" key="7">
    <source>
        <dbReference type="ARBA" id="ARBA00022927"/>
    </source>
</evidence>
<feature type="domain" description="Membrane insertase YidC/Oxa/ALB C-terminal" evidence="14">
    <location>
        <begin position="342"/>
        <end position="539"/>
    </location>
</feature>
<dbReference type="CDD" id="cd19961">
    <property type="entry name" value="EcYidC-like_peri"/>
    <property type="match status" value="1"/>
</dbReference>
<dbReference type="InterPro" id="IPR047196">
    <property type="entry name" value="YidC_ALB_C"/>
</dbReference>
<evidence type="ECO:0000313" key="16">
    <source>
        <dbReference type="EMBL" id="MDZ5762098.1"/>
    </source>
</evidence>
<dbReference type="HAMAP" id="MF_01810">
    <property type="entry name" value="YidC_type1"/>
    <property type="match status" value="1"/>
</dbReference>
<dbReference type="RefSeq" id="WP_322497584.1">
    <property type="nucleotide sequence ID" value="NZ_JARGYT010000020.1"/>
</dbReference>
<keyword evidence="5 13" id="KW-1003">Cell membrane</keyword>
<dbReference type="InterPro" id="IPR019998">
    <property type="entry name" value="Membr_insert_YidC"/>
</dbReference>
<keyword evidence="6 13" id="KW-0812">Transmembrane</keyword>
<comment type="subcellular location">
    <subcellularLocation>
        <location evidence="1">Cell inner membrane</location>
        <topology evidence="1">Multi-pass membrane protein</topology>
    </subcellularLocation>
    <subcellularLocation>
        <location evidence="13">Cell membrane</location>
        <topology evidence="13">Multi-pass membrane protein</topology>
    </subcellularLocation>
</comment>
<proteinExistence type="inferred from homology"/>
<dbReference type="Gene3D" id="2.70.98.90">
    <property type="match status" value="1"/>
</dbReference>
<feature type="transmembrane region" description="Helical" evidence="13">
    <location>
        <begin position="411"/>
        <end position="432"/>
    </location>
</feature>
<dbReference type="PANTHER" id="PTHR12428">
    <property type="entry name" value="OXA1"/>
    <property type="match status" value="1"/>
</dbReference>